<sequence length="294" mass="33720">MISIVIPVHNRLEFTRQCLACLSVQTYRNFQIIVVDDGSTDGTDLMISQEFPEVVVLKGDGNLWWTEATNWGIRYAQKQQDKRQESFVLTLNDDTRVAPDYLQTMLDAYRKHKPCLIGSVSVDSDNPEKLEYAGAAFELYTAGGRHLSEDYHNSYRELSSRTSYVESHSLPGRGTLIPMEVFDKIGLFDSKKYIHYMSDIEFSVRARKAGYRLIVNVPSVVYEFVKATGIQVERKVTLKEFIDGFTSIKSPTNLRVRYNFAIDHSKTKALYFCFDVGRICTGFLLRKVRIMKSL</sequence>
<dbReference type="EMBL" id="CP010429">
    <property type="protein sequence ID" value="AKD54376.1"/>
    <property type="molecule type" value="Genomic_DNA"/>
</dbReference>
<dbReference type="PANTHER" id="PTHR43179:SF12">
    <property type="entry name" value="GALACTOFURANOSYLTRANSFERASE GLFT2"/>
    <property type="match status" value="1"/>
</dbReference>
<dbReference type="KEGG" id="srd:SD10_05070"/>
<dbReference type="SUPFAM" id="SSF53448">
    <property type="entry name" value="Nucleotide-diphospho-sugar transferases"/>
    <property type="match status" value="1"/>
</dbReference>
<name>A0A0E3V6B1_9BACT</name>
<keyword evidence="2" id="KW-0328">Glycosyltransferase</keyword>
<proteinExistence type="inferred from homology"/>
<dbReference type="STRING" id="1379870.SD10_05070"/>
<dbReference type="AlphaFoldDB" id="A0A0E3V6B1"/>
<dbReference type="HOGENOM" id="CLU_023845_5_0_10"/>
<evidence type="ECO:0000256" key="3">
    <source>
        <dbReference type="ARBA" id="ARBA00022679"/>
    </source>
</evidence>
<dbReference type="InterPro" id="IPR029044">
    <property type="entry name" value="Nucleotide-diphossugar_trans"/>
</dbReference>
<dbReference type="Proteomes" id="UP000033054">
    <property type="component" value="Chromosome"/>
</dbReference>
<evidence type="ECO:0000259" key="4">
    <source>
        <dbReference type="Pfam" id="PF00535"/>
    </source>
</evidence>
<organism evidence="5 6">
    <name type="scientific">Spirosoma radiotolerans</name>
    <dbReference type="NCBI Taxonomy" id="1379870"/>
    <lineage>
        <taxon>Bacteria</taxon>
        <taxon>Pseudomonadati</taxon>
        <taxon>Bacteroidota</taxon>
        <taxon>Cytophagia</taxon>
        <taxon>Cytophagales</taxon>
        <taxon>Cytophagaceae</taxon>
        <taxon>Spirosoma</taxon>
    </lineage>
</organism>
<dbReference type="Pfam" id="PF00535">
    <property type="entry name" value="Glycos_transf_2"/>
    <property type="match status" value="1"/>
</dbReference>
<keyword evidence="3 5" id="KW-0808">Transferase</keyword>
<protein>
    <submittedName>
        <fullName evidence="5">Glycosyl transferase family 2</fullName>
    </submittedName>
</protein>
<feature type="domain" description="Glycosyltransferase 2-like" evidence="4">
    <location>
        <begin position="3"/>
        <end position="184"/>
    </location>
</feature>
<dbReference type="InterPro" id="IPR001173">
    <property type="entry name" value="Glyco_trans_2-like"/>
</dbReference>
<evidence type="ECO:0000313" key="6">
    <source>
        <dbReference type="Proteomes" id="UP000033054"/>
    </source>
</evidence>
<dbReference type="GO" id="GO:0016757">
    <property type="term" value="F:glycosyltransferase activity"/>
    <property type="evidence" value="ECO:0007669"/>
    <property type="project" value="UniProtKB-KW"/>
</dbReference>
<dbReference type="OrthoDB" id="9771846at2"/>
<evidence type="ECO:0000256" key="2">
    <source>
        <dbReference type="ARBA" id="ARBA00022676"/>
    </source>
</evidence>
<accession>A0A0E3V6B1</accession>
<keyword evidence="6" id="KW-1185">Reference proteome</keyword>
<evidence type="ECO:0000313" key="5">
    <source>
        <dbReference type="EMBL" id="AKD54376.1"/>
    </source>
</evidence>
<gene>
    <name evidence="5" type="ORF">SD10_05070</name>
</gene>
<evidence type="ECO:0000256" key="1">
    <source>
        <dbReference type="ARBA" id="ARBA00006739"/>
    </source>
</evidence>
<dbReference type="RefSeq" id="WP_046375972.1">
    <property type="nucleotide sequence ID" value="NZ_CP010429.1"/>
</dbReference>
<reference evidence="5 6" key="1">
    <citation type="journal article" date="2014" name="Curr. Microbiol.">
        <title>Spirosoma radiotolerans sp. nov., a gamma-radiation-resistant bacterium isolated from gamma ray-irradiated soil.</title>
        <authorList>
            <person name="Lee J.J."/>
            <person name="Srinivasan S."/>
            <person name="Lim S."/>
            <person name="Joe M."/>
            <person name="Im S."/>
            <person name="Bae S.I."/>
            <person name="Park K.R."/>
            <person name="Han J.H."/>
            <person name="Park S.H."/>
            <person name="Joo B.M."/>
            <person name="Park S.J."/>
            <person name="Kim M.K."/>
        </authorList>
    </citation>
    <scope>NUCLEOTIDE SEQUENCE [LARGE SCALE GENOMIC DNA]</scope>
    <source>
        <strain evidence="5 6">DG5A</strain>
    </source>
</reference>
<dbReference type="PANTHER" id="PTHR43179">
    <property type="entry name" value="RHAMNOSYLTRANSFERASE WBBL"/>
    <property type="match status" value="1"/>
</dbReference>
<dbReference type="Gene3D" id="3.90.550.10">
    <property type="entry name" value="Spore Coat Polysaccharide Biosynthesis Protein SpsA, Chain A"/>
    <property type="match status" value="1"/>
</dbReference>
<dbReference type="PATRIC" id="fig|1379870.5.peg.1103"/>
<comment type="similarity">
    <text evidence="1">Belongs to the glycosyltransferase 2 family.</text>
</comment>